<dbReference type="Pfam" id="PF05065">
    <property type="entry name" value="Phage_capsid"/>
    <property type="match status" value="1"/>
</dbReference>
<dbReference type="SUPFAM" id="SSF56563">
    <property type="entry name" value="Major capsid protein gp5"/>
    <property type="match status" value="1"/>
</dbReference>
<gene>
    <name evidence="2" type="ORF">GCM10007898_12900</name>
</gene>
<evidence type="ECO:0000313" key="2">
    <source>
        <dbReference type="EMBL" id="GLQ87723.1"/>
    </source>
</evidence>
<dbReference type="InterPro" id="IPR054612">
    <property type="entry name" value="Phage_capsid-like_C"/>
</dbReference>
<dbReference type="NCBIfam" id="NF041188">
    <property type="entry name" value="encap_f3"/>
    <property type="match status" value="1"/>
</dbReference>
<evidence type="ECO:0000259" key="1">
    <source>
        <dbReference type="Pfam" id="PF05065"/>
    </source>
</evidence>
<dbReference type="Gene3D" id="3.30.2320.10">
    <property type="entry name" value="hypothetical protein PF0899 domain"/>
    <property type="match status" value="1"/>
</dbReference>
<protein>
    <recommendedName>
        <fullName evidence="1">Phage capsid-like C-terminal domain-containing protein</fullName>
    </recommendedName>
</protein>
<feature type="domain" description="Phage capsid-like C-terminal" evidence="1">
    <location>
        <begin position="69"/>
        <end position="212"/>
    </location>
</feature>
<reference evidence="3" key="1">
    <citation type="journal article" date="2019" name="Int. J. Syst. Evol. Microbiol.">
        <title>The Global Catalogue of Microorganisms (GCM) 10K type strain sequencing project: providing services to taxonomists for standard genome sequencing and annotation.</title>
        <authorList>
            <consortium name="The Broad Institute Genomics Platform"/>
            <consortium name="The Broad Institute Genome Sequencing Center for Infectious Disease"/>
            <person name="Wu L."/>
            <person name="Ma J."/>
        </authorList>
    </citation>
    <scope>NUCLEOTIDE SEQUENCE [LARGE SCALE GENOMIC DNA]</scope>
    <source>
        <strain evidence="3">NBRC 111981</strain>
    </source>
</reference>
<sequence length="303" mass="32537">MHSLHSSSSLAAASLAAPAILPSAEPASLTPGQAFAEAYAEAGTSARVDFPITITDSFPGFRRRPRIAMRALFKTVKAEGPEATHFFETRPGEAAKRVRDEALRLEAGFDFQCGKVPLQPTRAWVQVPEALLADPVALATFIDFRLLVRLGTAENQSLALGKGGDQMRGLLEMPNLRRLPALADPVTSLLAACEHVEQMGGSADGIVMNPADYFQYLFPRQDVLIGLANLGIRIVRTRMINAGQAIVGDFYAGATIFDSQRSTIAFDRPPEGTFARDGLAVRGEIKTALAIHLPTHFSIAALA</sequence>
<name>A0ABQ5X809_9GAMM</name>
<dbReference type="EMBL" id="BSOA01000010">
    <property type="protein sequence ID" value="GLQ87723.1"/>
    <property type="molecule type" value="Genomic_DNA"/>
</dbReference>
<comment type="caution">
    <text evidence="2">The sequence shown here is derived from an EMBL/GenBank/DDBJ whole genome shotgun (WGS) entry which is preliminary data.</text>
</comment>
<organism evidence="2 3">
    <name type="scientific">Dyella flagellata</name>
    <dbReference type="NCBI Taxonomy" id="1867833"/>
    <lineage>
        <taxon>Bacteria</taxon>
        <taxon>Pseudomonadati</taxon>
        <taxon>Pseudomonadota</taxon>
        <taxon>Gammaproteobacteria</taxon>
        <taxon>Lysobacterales</taxon>
        <taxon>Rhodanobacteraceae</taxon>
        <taxon>Dyella</taxon>
    </lineage>
</organism>
<dbReference type="RefSeq" id="WP_284331167.1">
    <property type="nucleotide sequence ID" value="NZ_BSOA01000010.1"/>
</dbReference>
<keyword evidence="3" id="KW-1185">Reference proteome</keyword>
<proteinExistence type="predicted"/>
<evidence type="ECO:0000313" key="3">
    <source>
        <dbReference type="Proteomes" id="UP001156627"/>
    </source>
</evidence>
<dbReference type="Gene3D" id="3.30.2400.10">
    <property type="entry name" value="Major capsid protein gp5"/>
    <property type="match status" value="1"/>
</dbReference>
<dbReference type="Proteomes" id="UP001156627">
    <property type="component" value="Unassembled WGS sequence"/>
</dbReference>
<accession>A0ABQ5X809</accession>